<dbReference type="Gene3D" id="3.40.50.10610">
    <property type="entry name" value="ABC-type transport auxiliary lipoprotein component"/>
    <property type="match status" value="1"/>
</dbReference>
<protein>
    <recommendedName>
        <fullName evidence="7">Flagellar biosynthesis protein FlgT</fullName>
    </recommendedName>
</protein>
<evidence type="ECO:0000259" key="3">
    <source>
        <dbReference type="Pfam" id="PF16539"/>
    </source>
</evidence>
<dbReference type="AlphaFoldDB" id="A0A4P6P559"/>
<evidence type="ECO:0000313" key="5">
    <source>
        <dbReference type="EMBL" id="QBG35249.1"/>
    </source>
</evidence>
<evidence type="ECO:0000259" key="2">
    <source>
        <dbReference type="Pfam" id="PF16538"/>
    </source>
</evidence>
<dbReference type="InterPro" id="IPR038180">
    <property type="entry name" value="FlgT_N_sf"/>
</dbReference>
<evidence type="ECO:0008006" key="7">
    <source>
        <dbReference type="Google" id="ProtNLM"/>
    </source>
</evidence>
<dbReference type="Pfam" id="PF16539">
    <property type="entry name" value="FlgT_M"/>
    <property type="match status" value="1"/>
</dbReference>
<organism evidence="5 6">
    <name type="scientific">Litorilituus sediminis</name>
    <dbReference type="NCBI Taxonomy" id="718192"/>
    <lineage>
        <taxon>Bacteria</taxon>
        <taxon>Pseudomonadati</taxon>
        <taxon>Pseudomonadota</taxon>
        <taxon>Gammaproteobacteria</taxon>
        <taxon>Alteromonadales</taxon>
        <taxon>Colwelliaceae</taxon>
        <taxon>Litorilituus</taxon>
    </lineage>
</organism>
<dbReference type="KEGG" id="lsd:EMK97_05720"/>
<dbReference type="EMBL" id="CP034759">
    <property type="protein sequence ID" value="QBG35249.1"/>
    <property type="molecule type" value="Genomic_DNA"/>
</dbReference>
<evidence type="ECO:0000313" key="6">
    <source>
        <dbReference type="Proteomes" id="UP000290244"/>
    </source>
</evidence>
<feature type="chain" id="PRO_5020688893" description="Flagellar biosynthesis protein FlgT" evidence="1">
    <location>
        <begin position="33"/>
        <end position="400"/>
    </location>
</feature>
<accession>A0A4P6P559</accession>
<dbReference type="RefSeq" id="WP_130600241.1">
    <property type="nucleotide sequence ID" value="NZ_CP034759.1"/>
</dbReference>
<feature type="domain" description="Flagellar assembly protein T middle" evidence="3">
    <location>
        <begin position="124"/>
        <end position="280"/>
    </location>
</feature>
<dbReference type="InterPro" id="IPR038165">
    <property type="entry name" value="FlgT_C_sf"/>
</dbReference>
<dbReference type="Gene3D" id="2.40.10.410">
    <property type="entry name" value="FlgT, C-terminal domain"/>
    <property type="match status" value="1"/>
</dbReference>
<keyword evidence="6" id="KW-1185">Reference proteome</keyword>
<dbReference type="InterPro" id="IPR032388">
    <property type="entry name" value="FlgT_C"/>
</dbReference>
<evidence type="ECO:0000259" key="4">
    <source>
        <dbReference type="Pfam" id="PF16548"/>
    </source>
</evidence>
<evidence type="ECO:0000256" key="1">
    <source>
        <dbReference type="SAM" id="SignalP"/>
    </source>
</evidence>
<dbReference type="Proteomes" id="UP000290244">
    <property type="component" value="Chromosome"/>
</dbReference>
<sequence>MANNCFNTLIKWQNKISIIICLLVTTSFSASAQWYETQGHARTDTNNLEVARTKAMENALKKALLVAGADVSSVQRVVNGLLTQDKIDIRATGSVNAVEIVNETHSDNLISVTIRADIFPQEKQCFAVNFKKSVLLTKSKVKHRQQANIGQIYAIDKAVINRLSKQLSKQSNYTSNINAVNNTTEFSRLNNNLDHDKITELARTLGYSTNSQYVIFSEINDISFEEQRTNSWKIWQQGVYPRNFALDIYLYNGISGELHWHQQYQDTKPWTFSKRKAVDVNGTAFWQSEYGAMIDKLLNQVVSDIDETIMCEPSRGKILRVDGNQIIFNLGRNNGVKVGDEFTLLRLKHFTDNTGSLYTGYTVSPHKVKVTQLTRETAVAASADNSLFNNIQIEDLVVRY</sequence>
<name>A0A4P6P559_9GAMM</name>
<proteinExistence type="predicted"/>
<dbReference type="Gene3D" id="3.30.1660.40">
    <property type="entry name" value="FlgT, N-terminal domain"/>
    <property type="match status" value="1"/>
</dbReference>
<feature type="domain" description="Flagellar assembly protein T C-terminal" evidence="2">
    <location>
        <begin position="323"/>
        <end position="399"/>
    </location>
</feature>
<dbReference type="InterPro" id="IPR032370">
    <property type="entry name" value="FlgT_N"/>
</dbReference>
<gene>
    <name evidence="5" type="ORF">EMK97_05720</name>
</gene>
<dbReference type="Pfam" id="PF16538">
    <property type="entry name" value="FlgT_C"/>
    <property type="match status" value="1"/>
</dbReference>
<dbReference type="Pfam" id="PF16548">
    <property type="entry name" value="FlgT_N"/>
    <property type="match status" value="1"/>
</dbReference>
<dbReference type="InterPro" id="IPR032386">
    <property type="entry name" value="FlgT_M"/>
</dbReference>
<reference evidence="5 6" key="1">
    <citation type="submission" date="2018-12" db="EMBL/GenBank/DDBJ databases">
        <title>Complete genome of Litorilituus sediminis.</title>
        <authorList>
            <person name="Liu A."/>
            <person name="Rong J."/>
        </authorList>
    </citation>
    <scope>NUCLEOTIDE SEQUENCE [LARGE SCALE GENOMIC DNA]</scope>
    <source>
        <strain evidence="5 6">JCM 17549</strain>
    </source>
</reference>
<dbReference type="OrthoDB" id="8778507at2"/>
<keyword evidence="1" id="KW-0732">Signal</keyword>
<feature type="signal peptide" evidence="1">
    <location>
        <begin position="1"/>
        <end position="32"/>
    </location>
</feature>
<feature type="domain" description="Flagellar assembly protein T N-terminal" evidence="4">
    <location>
        <begin position="33"/>
        <end position="120"/>
    </location>
</feature>